<dbReference type="InterPro" id="IPR036291">
    <property type="entry name" value="NAD(P)-bd_dom_sf"/>
</dbReference>
<dbReference type="GO" id="GO:0047936">
    <property type="term" value="F:glucose 1-dehydrogenase [NAD(P)+] activity"/>
    <property type="evidence" value="ECO:0007669"/>
    <property type="project" value="UniProtKB-EC"/>
</dbReference>
<dbReference type="PRINTS" id="PR00080">
    <property type="entry name" value="SDRFAMILY"/>
</dbReference>
<dbReference type="PRINTS" id="PR00081">
    <property type="entry name" value="GDHRDH"/>
</dbReference>
<dbReference type="PROSITE" id="PS00061">
    <property type="entry name" value="ADH_SHORT"/>
    <property type="match status" value="1"/>
</dbReference>
<sequence>MAGRCAIVTGGAAGIGLAAARGLGRHGATVTICAELGGGAESAAESLRREGLAVRGMTADVTDAGDMAELVRSAVAAAGRLDILVCSAGIQSYGTVPETSETDWDRVFAVNVKGAFLAARHAIPELRRGGAGSIINIASVQAFATQRGVAAYTASKGALVALTRAMAVDHAADRIRVNAVCPGSVDTPMLRSAARRFAGEGEPEELIQNWGAAHPLGRVARPEEVAELVTFLAGDRASFVTGAAYMVDGGLLAVLPVHLPD</sequence>
<dbReference type="EC" id="1.1.1.47" evidence="3"/>
<dbReference type="EMBL" id="JAEKNQ010000033">
    <property type="protein sequence ID" value="MBJ7603204.1"/>
    <property type="molecule type" value="Genomic_DNA"/>
</dbReference>
<dbReference type="InterPro" id="IPR002347">
    <property type="entry name" value="SDR_fam"/>
</dbReference>
<dbReference type="NCBIfam" id="NF005559">
    <property type="entry name" value="PRK07231.1"/>
    <property type="match status" value="1"/>
</dbReference>
<name>A0A934KB13_9BACT</name>
<dbReference type="SUPFAM" id="SSF51735">
    <property type="entry name" value="NAD(P)-binding Rossmann-fold domains"/>
    <property type="match status" value="1"/>
</dbReference>
<proteinExistence type="inferred from homology"/>
<dbReference type="CDD" id="cd05233">
    <property type="entry name" value="SDR_c"/>
    <property type="match status" value="1"/>
</dbReference>
<evidence type="ECO:0000313" key="3">
    <source>
        <dbReference type="EMBL" id="MBJ7603204.1"/>
    </source>
</evidence>
<protein>
    <submittedName>
        <fullName evidence="3">Glucose 1-dehydrogenase</fullName>
        <ecNumber evidence="3">1.1.1.47</ecNumber>
    </submittedName>
</protein>
<comment type="similarity">
    <text evidence="1">Belongs to the short-chain dehydrogenases/reductases (SDR) family.</text>
</comment>
<organism evidence="3 4">
    <name type="scientific">Candidatus Dormiibacter inghamiae</name>
    <dbReference type="NCBI Taxonomy" id="3127013"/>
    <lineage>
        <taxon>Bacteria</taxon>
        <taxon>Bacillati</taxon>
        <taxon>Candidatus Dormiibacterota</taxon>
        <taxon>Candidatus Dormibacteria</taxon>
        <taxon>Candidatus Dormibacterales</taxon>
        <taxon>Candidatus Dormibacteraceae</taxon>
        <taxon>Candidatus Dormiibacter</taxon>
    </lineage>
</organism>
<dbReference type="Gene3D" id="3.40.50.720">
    <property type="entry name" value="NAD(P)-binding Rossmann-like Domain"/>
    <property type="match status" value="1"/>
</dbReference>
<dbReference type="Pfam" id="PF13561">
    <property type="entry name" value="adh_short_C2"/>
    <property type="match status" value="1"/>
</dbReference>
<keyword evidence="2 3" id="KW-0560">Oxidoreductase</keyword>
<dbReference type="PANTHER" id="PTHR24321">
    <property type="entry name" value="DEHYDROGENASES, SHORT CHAIN"/>
    <property type="match status" value="1"/>
</dbReference>
<gene>
    <name evidence="3" type="ORF">JF888_08470</name>
</gene>
<dbReference type="Proteomes" id="UP000620075">
    <property type="component" value="Unassembled WGS sequence"/>
</dbReference>
<evidence type="ECO:0000256" key="2">
    <source>
        <dbReference type="ARBA" id="ARBA00023002"/>
    </source>
</evidence>
<comment type="caution">
    <text evidence="3">The sequence shown here is derived from an EMBL/GenBank/DDBJ whole genome shotgun (WGS) entry which is preliminary data.</text>
</comment>
<dbReference type="PANTHER" id="PTHR24321:SF8">
    <property type="entry name" value="ESTRADIOL 17-BETA-DEHYDROGENASE 8-RELATED"/>
    <property type="match status" value="1"/>
</dbReference>
<dbReference type="FunFam" id="3.40.50.720:FF:000084">
    <property type="entry name" value="Short-chain dehydrogenase reductase"/>
    <property type="match status" value="1"/>
</dbReference>
<dbReference type="InterPro" id="IPR020904">
    <property type="entry name" value="Sc_DH/Rdtase_CS"/>
</dbReference>
<dbReference type="AlphaFoldDB" id="A0A934KB13"/>
<reference evidence="3 4" key="1">
    <citation type="submission" date="2020-10" db="EMBL/GenBank/DDBJ databases">
        <title>Ca. Dormibacterota MAGs.</title>
        <authorList>
            <person name="Montgomery K."/>
        </authorList>
    </citation>
    <scope>NUCLEOTIDE SEQUENCE [LARGE SCALE GENOMIC DNA]</scope>
    <source>
        <strain evidence="3">SC8811_S16_3</strain>
    </source>
</reference>
<evidence type="ECO:0000256" key="1">
    <source>
        <dbReference type="ARBA" id="ARBA00006484"/>
    </source>
</evidence>
<accession>A0A934KB13</accession>
<evidence type="ECO:0000313" key="4">
    <source>
        <dbReference type="Proteomes" id="UP000620075"/>
    </source>
</evidence>